<organism evidence="3 4">
    <name type="scientific">Stenomitos frigidus ULC18</name>
    <dbReference type="NCBI Taxonomy" id="2107698"/>
    <lineage>
        <taxon>Bacteria</taxon>
        <taxon>Bacillati</taxon>
        <taxon>Cyanobacteriota</taxon>
        <taxon>Cyanophyceae</taxon>
        <taxon>Leptolyngbyales</taxon>
        <taxon>Leptolyngbyaceae</taxon>
        <taxon>Stenomitos</taxon>
    </lineage>
</organism>
<feature type="chain" id="PRO_5015523334" evidence="1">
    <location>
        <begin position="29"/>
        <end position="175"/>
    </location>
</feature>
<evidence type="ECO:0000256" key="1">
    <source>
        <dbReference type="SAM" id="SignalP"/>
    </source>
</evidence>
<accession>A0A2T1EGW9</accession>
<dbReference type="SUPFAM" id="SSF55797">
    <property type="entry name" value="PR-1-like"/>
    <property type="match status" value="1"/>
</dbReference>
<dbReference type="InterPro" id="IPR035940">
    <property type="entry name" value="CAP_sf"/>
</dbReference>
<evidence type="ECO:0000313" key="4">
    <source>
        <dbReference type="Proteomes" id="UP000239576"/>
    </source>
</evidence>
<reference evidence="3 4" key="2">
    <citation type="submission" date="2018-03" db="EMBL/GenBank/DDBJ databases">
        <title>The ancient ancestry and fast evolution of plastids.</title>
        <authorList>
            <person name="Moore K.R."/>
            <person name="Magnabosco C."/>
            <person name="Momper L."/>
            <person name="Gold D.A."/>
            <person name="Bosak T."/>
            <person name="Fournier G.P."/>
        </authorList>
    </citation>
    <scope>NUCLEOTIDE SEQUENCE [LARGE SCALE GENOMIC DNA]</scope>
    <source>
        <strain evidence="3 4">ULC18</strain>
    </source>
</reference>
<dbReference type="Proteomes" id="UP000239576">
    <property type="component" value="Unassembled WGS sequence"/>
</dbReference>
<dbReference type="Pfam" id="PF00188">
    <property type="entry name" value="CAP"/>
    <property type="match status" value="1"/>
</dbReference>
<dbReference type="Gene3D" id="3.40.33.10">
    <property type="entry name" value="CAP"/>
    <property type="match status" value="1"/>
</dbReference>
<evidence type="ECO:0000313" key="3">
    <source>
        <dbReference type="EMBL" id="PSB31941.1"/>
    </source>
</evidence>
<feature type="signal peptide" evidence="1">
    <location>
        <begin position="1"/>
        <end position="28"/>
    </location>
</feature>
<dbReference type="OrthoDB" id="68195at2"/>
<dbReference type="EMBL" id="PVWK01000031">
    <property type="protein sequence ID" value="PSB31941.1"/>
    <property type="molecule type" value="Genomic_DNA"/>
</dbReference>
<dbReference type="CDD" id="cd05379">
    <property type="entry name" value="CAP_bacterial"/>
    <property type="match status" value="1"/>
</dbReference>
<gene>
    <name evidence="3" type="ORF">C7B82_06930</name>
</gene>
<dbReference type="PANTHER" id="PTHR31157">
    <property type="entry name" value="SCP DOMAIN-CONTAINING PROTEIN"/>
    <property type="match status" value="1"/>
</dbReference>
<dbReference type="PANTHER" id="PTHR31157:SF1">
    <property type="entry name" value="SCP DOMAIN-CONTAINING PROTEIN"/>
    <property type="match status" value="1"/>
</dbReference>
<evidence type="ECO:0000259" key="2">
    <source>
        <dbReference type="Pfam" id="PF00188"/>
    </source>
</evidence>
<comment type="caution">
    <text evidence="3">The sequence shown here is derived from an EMBL/GenBank/DDBJ whole genome shotgun (WGS) entry which is preliminary data.</text>
</comment>
<dbReference type="AlphaFoldDB" id="A0A2T1EGW9"/>
<reference evidence="4" key="1">
    <citation type="submission" date="2018-02" db="EMBL/GenBank/DDBJ databases">
        <authorList>
            <person name="Moore K."/>
            <person name="Momper L."/>
        </authorList>
    </citation>
    <scope>NUCLEOTIDE SEQUENCE [LARGE SCALE GENOMIC DNA]</scope>
    <source>
        <strain evidence="4">ULC18</strain>
    </source>
</reference>
<name>A0A2T1EGW9_9CYAN</name>
<proteinExistence type="predicted"/>
<dbReference type="InterPro" id="IPR014044">
    <property type="entry name" value="CAP_dom"/>
</dbReference>
<keyword evidence="1" id="KW-0732">Signal</keyword>
<keyword evidence="4" id="KW-1185">Reference proteome</keyword>
<sequence length="175" mass="18900">MFKISAVGVMAIASSLGCAVVAPGSSLAATVPAPTLQKKLAQTPASLQTLEQTVLTQINQHRASRKLPPLTLNETISEQARNHSQAMASGKVPFSHNGFQQRVTTIGRTIPYSRAAENVAYNQGYSDPVSQAVQGWLQSTGHRQNIEGSFDLTGIGVAQNAKGEYYFTQIFIRRR</sequence>
<protein>
    <submittedName>
        <fullName evidence="3">CAP domain-containing protein</fullName>
    </submittedName>
</protein>
<feature type="domain" description="SCP" evidence="2">
    <location>
        <begin position="56"/>
        <end position="171"/>
    </location>
</feature>
<dbReference type="PROSITE" id="PS51257">
    <property type="entry name" value="PROKAR_LIPOPROTEIN"/>
    <property type="match status" value="1"/>
</dbReference>